<dbReference type="EMBL" id="NBSH01000004">
    <property type="protein sequence ID" value="ORX38730.1"/>
    <property type="molecule type" value="Genomic_DNA"/>
</dbReference>
<dbReference type="Proteomes" id="UP000193218">
    <property type="component" value="Unassembled WGS sequence"/>
</dbReference>
<feature type="compositionally biased region" description="Basic and acidic residues" evidence="1">
    <location>
        <begin position="1"/>
        <end position="10"/>
    </location>
</feature>
<dbReference type="GeneID" id="33557248"/>
<feature type="compositionally biased region" description="Low complexity" evidence="1">
    <location>
        <begin position="11"/>
        <end position="23"/>
    </location>
</feature>
<comment type="caution">
    <text evidence="2">The sequence shown here is derived from an EMBL/GenBank/DDBJ whole genome shotgun (WGS) entry which is preliminary data.</text>
</comment>
<evidence type="ECO:0000256" key="1">
    <source>
        <dbReference type="SAM" id="MobiDB-lite"/>
    </source>
</evidence>
<evidence type="ECO:0000313" key="3">
    <source>
        <dbReference type="Proteomes" id="UP000193218"/>
    </source>
</evidence>
<accession>A0A1Y1UKZ8</accession>
<dbReference type="OrthoDB" id="2563848at2759"/>
<evidence type="ECO:0000313" key="2">
    <source>
        <dbReference type="EMBL" id="ORX38730.1"/>
    </source>
</evidence>
<keyword evidence="3" id="KW-1185">Reference proteome</keyword>
<gene>
    <name evidence="2" type="ORF">BD324DRAFT_622125</name>
</gene>
<feature type="compositionally biased region" description="Polar residues" evidence="1">
    <location>
        <begin position="67"/>
        <end position="85"/>
    </location>
</feature>
<sequence length="153" mass="16382">MTTEQQREARSSAPSDSAHPSSALQLGSLLPQANTSHHSLLDAVIGPSQQKKQPPQLPQAADDPQTRSRNTSGSQDATSFGTSTEKSWDVLSDASVRVNRDTSNGGAVEELQKQVDKRKSQLPALEIELAALEAKIKEAEERLARAKAQAQTG</sequence>
<dbReference type="RefSeq" id="XP_021872652.1">
    <property type="nucleotide sequence ID" value="XM_022015439.1"/>
</dbReference>
<organism evidence="2 3">
    <name type="scientific">Kockovaella imperatae</name>
    <dbReference type="NCBI Taxonomy" id="4999"/>
    <lineage>
        <taxon>Eukaryota</taxon>
        <taxon>Fungi</taxon>
        <taxon>Dikarya</taxon>
        <taxon>Basidiomycota</taxon>
        <taxon>Agaricomycotina</taxon>
        <taxon>Tremellomycetes</taxon>
        <taxon>Tremellales</taxon>
        <taxon>Cuniculitremaceae</taxon>
        <taxon>Kockovaella</taxon>
    </lineage>
</organism>
<proteinExistence type="predicted"/>
<reference evidence="2 3" key="1">
    <citation type="submission" date="2017-03" db="EMBL/GenBank/DDBJ databases">
        <title>Widespread Adenine N6-methylation of Active Genes in Fungi.</title>
        <authorList>
            <consortium name="DOE Joint Genome Institute"/>
            <person name="Mondo S.J."/>
            <person name="Dannebaum R.O."/>
            <person name="Kuo R.C."/>
            <person name="Louie K.B."/>
            <person name="Bewick A.J."/>
            <person name="Labutti K."/>
            <person name="Haridas S."/>
            <person name="Kuo A."/>
            <person name="Salamov A."/>
            <person name="Ahrendt S.R."/>
            <person name="Lau R."/>
            <person name="Bowen B.P."/>
            <person name="Lipzen A."/>
            <person name="Sullivan W."/>
            <person name="Andreopoulos W.B."/>
            <person name="Clum A."/>
            <person name="Lindquist E."/>
            <person name="Daum C."/>
            <person name="Northen T.R."/>
            <person name="Ramamoorthy G."/>
            <person name="Schmitz R.J."/>
            <person name="Gryganskyi A."/>
            <person name="Culley D."/>
            <person name="Magnuson J."/>
            <person name="James T.Y."/>
            <person name="O'Malley M.A."/>
            <person name="Stajich J.E."/>
            <person name="Spatafora J.W."/>
            <person name="Visel A."/>
            <person name="Grigoriev I.V."/>
        </authorList>
    </citation>
    <scope>NUCLEOTIDE SEQUENCE [LARGE SCALE GENOMIC DNA]</scope>
    <source>
        <strain evidence="2 3">NRRL Y-17943</strain>
    </source>
</reference>
<feature type="compositionally biased region" description="Basic and acidic residues" evidence="1">
    <location>
        <begin position="110"/>
        <end position="119"/>
    </location>
</feature>
<protein>
    <submittedName>
        <fullName evidence="2">Uncharacterized protein</fullName>
    </submittedName>
</protein>
<feature type="region of interest" description="Disordered" evidence="1">
    <location>
        <begin position="1"/>
        <end position="119"/>
    </location>
</feature>
<dbReference type="InParanoid" id="A0A1Y1UKZ8"/>
<feature type="compositionally biased region" description="Low complexity" evidence="1">
    <location>
        <begin position="49"/>
        <end position="63"/>
    </location>
</feature>
<dbReference type="AlphaFoldDB" id="A0A1Y1UKZ8"/>
<name>A0A1Y1UKZ8_9TREE</name>